<evidence type="ECO:0000313" key="2">
    <source>
        <dbReference type="EMBL" id="SVB06109.1"/>
    </source>
</evidence>
<evidence type="ECO:0000256" key="1">
    <source>
        <dbReference type="SAM" id="MobiDB-lite"/>
    </source>
</evidence>
<feature type="region of interest" description="Disordered" evidence="1">
    <location>
        <begin position="18"/>
        <end position="40"/>
    </location>
</feature>
<dbReference type="EMBL" id="UINC01027222">
    <property type="protein sequence ID" value="SVB06109.1"/>
    <property type="molecule type" value="Genomic_DNA"/>
</dbReference>
<feature type="compositionally biased region" description="Basic and acidic residues" evidence="1">
    <location>
        <begin position="20"/>
        <end position="40"/>
    </location>
</feature>
<gene>
    <name evidence="2" type="ORF">METZ01_LOCUS158963</name>
</gene>
<sequence length="40" mass="4495">MTGHLQVRCLGQTGESFAVGDRRRIPPADDSRTERQVQLI</sequence>
<feature type="non-terminal residue" evidence="2">
    <location>
        <position position="40"/>
    </location>
</feature>
<dbReference type="AlphaFoldDB" id="A0A382AXC7"/>
<name>A0A382AXC7_9ZZZZ</name>
<organism evidence="2">
    <name type="scientific">marine metagenome</name>
    <dbReference type="NCBI Taxonomy" id="408172"/>
    <lineage>
        <taxon>unclassified sequences</taxon>
        <taxon>metagenomes</taxon>
        <taxon>ecological metagenomes</taxon>
    </lineage>
</organism>
<proteinExistence type="predicted"/>
<reference evidence="2" key="1">
    <citation type="submission" date="2018-05" db="EMBL/GenBank/DDBJ databases">
        <authorList>
            <person name="Lanie J.A."/>
            <person name="Ng W.-L."/>
            <person name="Kazmierczak K.M."/>
            <person name="Andrzejewski T.M."/>
            <person name="Davidsen T.M."/>
            <person name="Wayne K.J."/>
            <person name="Tettelin H."/>
            <person name="Glass J.I."/>
            <person name="Rusch D."/>
            <person name="Podicherti R."/>
            <person name="Tsui H.-C.T."/>
            <person name="Winkler M.E."/>
        </authorList>
    </citation>
    <scope>NUCLEOTIDE SEQUENCE</scope>
</reference>
<accession>A0A382AXC7</accession>
<protein>
    <submittedName>
        <fullName evidence="2">Uncharacterized protein</fullName>
    </submittedName>
</protein>